<evidence type="ECO:0000313" key="2">
    <source>
        <dbReference type="Proteomes" id="UP000799439"/>
    </source>
</evidence>
<reference evidence="1" key="1">
    <citation type="journal article" date="2020" name="Stud. Mycol.">
        <title>101 Dothideomycetes genomes: a test case for predicting lifestyles and emergence of pathogens.</title>
        <authorList>
            <person name="Haridas S."/>
            <person name="Albert R."/>
            <person name="Binder M."/>
            <person name="Bloem J."/>
            <person name="Labutti K."/>
            <person name="Salamov A."/>
            <person name="Andreopoulos B."/>
            <person name="Baker S."/>
            <person name="Barry K."/>
            <person name="Bills G."/>
            <person name="Bluhm B."/>
            <person name="Cannon C."/>
            <person name="Castanera R."/>
            <person name="Culley D."/>
            <person name="Daum C."/>
            <person name="Ezra D."/>
            <person name="Gonzalez J."/>
            <person name="Henrissat B."/>
            <person name="Kuo A."/>
            <person name="Liang C."/>
            <person name="Lipzen A."/>
            <person name="Lutzoni F."/>
            <person name="Magnuson J."/>
            <person name="Mondo S."/>
            <person name="Nolan M."/>
            <person name="Ohm R."/>
            <person name="Pangilinan J."/>
            <person name="Park H.-J."/>
            <person name="Ramirez L."/>
            <person name="Alfaro M."/>
            <person name="Sun H."/>
            <person name="Tritt A."/>
            <person name="Yoshinaga Y."/>
            <person name="Zwiers L.-H."/>
            <person name="Turgeon B."/>
            <person name="Goodwin S."/>
            <person name="Spatafora J."/>
            <person name="Crous P."/>
            <person name="Grigoriev I."/>
        </authorList>
    </citation>
    <scope>NUCLEOTIDE SEQUENCE</scope>
    <source>
        <strain evidence="1">CBS 260.36</strain>
    </source>
</reference>
<dbReference type="OrthoDB" id="3938867at2759"/>
<keyword evidence="2" id="KW-1185">Reference proteome</keyword>
<evidence type="ECO:0000313" key="1">
    <source>
        <dbReference type="EMBL" id="KAF2148020.1"/>
    </source>
</evidence>
<proteinExistence type="predicted"/>
<comment type="caution">
    <text evidence="1">The sequence shown here is derived from an EMBL/GenBank/DDBJ whole genome shotgun (WGS) entry which is preliminary data.</text>
</comment>
<accession>A0A9P4MBV7</accession>
<gene>
    <name evidence="1" type="ORF">K461DRAFT_298125</name>
</gene>
<name>A0A9P4MBV7_9PEZI</name>
<sequence>MEPTLPPSPHPSFEAIQGPGTATRHLTLIHHKGNCVAQYGAQSGAPSFVGIMILHFLRREDNIAALTRSLDNNIVFDVSWEYVRYLEQTCKERHGFGWNHYPDFQGFTNDHSELPPSLDRNLGAGILHIITTATLPVPVCRRFDLLLDYTCCEWTYVVDLDARCFEVYGPVCPIPRNRLSIGQESADGYVEAGPVSLAGYSFDELPDDERFLEELQQREYSEVAKVLDEFVDWTRGEAEPGAEE</sequence>
<organism evidence="1 2">
    <name type="scientific">Myriangium duriaei CBS 260.36</name>
    <dbReference type="NCBI Taxonomy" id="1168546"/>
    <lineage>
        <taxon>Eukaryota</taxon>
        <taxon>Fungi</taxon>
        <taxon>Dikarya</taxon>
        <taxon>Ascomycota</taxon>
        <taxon>Pezizomycotina</taxon>
        <taxon>Dothideomycetes</taxon>
        <taxon>Dothideomycetidae</taxon>
        <taxon>Myriangiales</taxon>
        <taxon>Myriangiaceae</taxon>
        <taxon>Myriangium</taxon>
    </lineage>
</organism>
<dbReference type="EMBL" id="ML996094">
    <property type="protein sequence ID" value="KAF2148020.1"/>
    <property type="molecule type" value="Genomic_DNA"/>
</dbReference>
<dbReference type="AlphaFoldDB" id="A0A9P4MBV7"/>
<protein>
    <submittedName>
        <fullName evidence="1">Uncharacterized protein</fullName>
    </submittedName>
</protein>
<dbReference type="Proteomes" id="UP000799439">
    <property type="component" value="Unassembled WGS sequence"/>
</dbReference>